<comment type="similarity">
    <text evidence="2">Belongs to the GPC1 family.</text>
</comment>
<name>A0ABR1FC77_9ASCO</name>
<feature type="transmembrane region" description="Helical" evidence="14">
    <location>
        <begin position="173"/>
        <end position="193"/>
    </location>
</feature>
<dbReference type="PANTHER" id="PTHR31201">
    <property type="entry name" value="OS01G0585100 PROTEIN"/>
    <property type="match status" value="1"/>
</dbReference>
<keyword evidence="6 14" id="KW-0812">Transmembrane</keyword>
<keyword evidence="4" id="KW-0444">Lipid biosynthesis</keyword>
<evidence type="ECO:0000313" key="16">
    <source>
        <dbReference type="Proteomes" id="UP001498771"/>
    </source>
</evidence>
<feature type="compositionally biased region" description="Polar residues" evidence="13">
    <location>
        <begin position="442"/>
        <end position="451"/>
    </location>
</feature>
<keyword evidence="7 14" id="KW-1133">Transmembrane helix</keyword>
<proteinExistence type="inferred from homology"/>
<feature type="compositionally biased region" description="Low complexity" evidence="13">
    <location>
        <begin position="18"/>
        <end position="31"/>
    </location>
</feature>
<dbReference type="Pfam" id="PF10998">
    <property type="entry name" value="DUF2838"/>
    <property type="match status" value="1"/>
</dbReference>
<dbReference type="EMBL" id="JBBJBU010000001">
    <property type="protein sequence ID" value="KAK7207362.1"/>
    <property type="molecule type" value="Genomic_DNA"/>
</dbReference>
<reference evidence="15 16" key="1">
    <citation type="submission" date="2024-03" db="EMBL/GenBank/DDBJ databases">
        <title>Genome-scale model development and genomic sequencing of the oleaginous clade Lipomyces.</title>
        <authorList>
            <consortium name="Lawrence Berkeley National Laboratory"/>
            <person name="Czajka J.J."/>
            <person name="Han Y."/>
            <person name="Kim J."/>
            <person name="Mondo S.J."/>
            <person name="Hofstad B.A."/>
            <person name="Robles A."/>
            <person name="Haridas S."/>
            <person name="Riley R."/>
            <person name="LaButti K."/>
            <person name="Pangilinan J."/>
            <person name="Andreopoulos W."/>
            <person name="Lipzen A."/>
            <person name="Yan J."/>
            <person name="Wang M."/>
            <person name="Ng V."/>
            <person name="Grigoriev I.V."/>
            <person name="Spatafora J.W."/>
            <person name="Magnuson J.K."/>
            <person name="Baker S.E."/>
            <person name="Pomraning K.R."/>
        </authorList>
    </citation>
    <scope>NUCLEOTIDE SEQUENCE [LARGE SCALE GENOMIC DNA]</scope>
    <source>
        <strain evidence="15 16">Phaff 52-87</strain>
    </source>
</reference>
<feature type="transmembrane region" description="Helical" evidence="14">
    <location>
        <begin position="269"/>
        <end position="291"/>
    </location>
</feature>
<protein>
    <recommendedName>
        <fullName evidence="3">Glycerophosphocholine acyltransferase 1</fullName>
    </recommendedName>
</protein>
<feature type="region of interest" description="Disordered" evidence="13">
    <location>
        <begin position="442"/>
        <end position="467"/>
    </location>
</feature>
<feature type="compositionally biased region" description="Polar residues" evidence="13">
    <location>
        <begin position="399"/>
        <end position="421"/>
    </location>
</feature>
<keyword evidence="9 14" id="KW-0472">Membrane</keyword>
<evidence type="ECO:0000256" key="3">
    <source>
        <dbReference type="ARBA" id="ARBA00019082"/>
    </source>
</evidence>
<evidence type="ECO:0000313" key="15">
    <source>
        <dbReference type="EMBL" id="KAK7207362.1"/>
    </source>
</evidence>
<evidence type="ECO:0000256" key="7">
    <source>
        <dbReference type="ARBA" id="ARBA00022989"/>
    </source>
</evidence>
<dbReference type="PANTHER" id="PTHR31201:SF1">
    <property type="entry name" value="GLYCEROPHOSPHOCHOLINE ACYLTRANSFERASE 1"/>
    <property type="match status" value="1"/>
</dbReference>
<comment type="subcellular location">
    <subcellularLocation>
        <location evidence="1">Membrane</location>
        <topology evidence="1">Multi-pass membrane protein</topology>
    </subcellularLocation>
</comment>
<evidence type="ECO:0000256" key="14">
    <source>
        <dbReference type="SAM" id="Phobius"/>
    </source>
</evidence>
<feature type="region of interest" description="Disordered" evidence="13">
    <location>
        <begin position="1"/>
        <end position="32"/>
    </location>
</feature>
<dbReference type="RefSeq" id="XP_064770395.1">
    <property type="nucleotide sequence ID" value="XM_064911420.1"/>
</dbReference>
<feature type="transmembrane region" description="Helical" evidence="14">
    <location>
        <begin position="199"/>
        <end position="218"/>
    </location>
</feature>
<evidence type="ECO:0000256" key="9">
    <source>
        <dbReference type="ARBA" id="ARBA00023136"/>
    </source>
</evidence>
<evidence type="ECO:0000256" key="1">
    <source>
        <dbReference type="ARBA" id="ARBA00004141"/>
    </source>
</evidence>
<organism evidence="15 16">
    <name type="scientific">Myxozyma melibiosi</name>
    <dbReference type="NCBI Taxonomy" id="54550"/>
    <lineage>
        <taxon>Eukaryota</taxon>
        <taxon>Fungi</taxon>
        <taxon>Dikarya</taxon>
        <taxon>Ascomycota</taxon>
        <taxon>Saccharomycotina</taxon>
        <taxon>Lipomycetes</taxon>
        <taxon>Lipomycetales</taxon>
        <taxon>Lipomycetaceae</taxon>
        <taxon>Myxozyma</taxon>
    </lineage>
</organism>
<evidence type="ECO:0000256" key="11">
    <source>
        <dbReference type="ARBA" id="ARBA00023264"/>
    </source>
</evidence>
<dbReference type="GeneID" id="90036932"/>
<evidence type="ECO:0000256" key="10">
    <source>
        <dbReference type="ARBA" id="ARBA00023209"/>
    </source>
</evidence>
<dbReference type="InterPro" id="IPR021261">
    <property type="entry name" value="GPCAT"/>
</dbReference>
<evidence type="ECO:0000256" key="5">
    <source>
        <dbReference type="ARBA" id="ARBA00022679"/>
    </source>
</evidence>
<keyword evidence="11" id="KW-1208">Phospholipid metabolism</keyword>
<evidence type="ECO:0000256" key="12">
    <source>
        <dbReference type="ARBA" id="ARBA00023315"/>
    </source>
</evidence>
<feature type="transmembrane region" description="Helical" evidence="14">
    <location>
        <begin position="361"/>
        <end position="381"/>
    </location>
</feature>
<keyword evidence="8" id="KW-0443">Lipid metabolism</keyword>
<gene>
    <name evidence="15" type="ORF">BZA70DRAFT_271100</name>
</gene>
<evidence type="ECO:0000256" key="2">
    <source>
        <dbReference type="ARBA" id="ARBA00006675"/>
    </source>
</evidence>
<keyword evidence="10" id="KW-0594">Phospholipid biosynthesis</keyword>
<keyword evidence="12" id="KW-0012">Acyltransferase</keyword>
<accession>A0ABR1FC77</accession>
<evidence type="ECO:0000256" key="13">
    <source>
        <dbReference type="SAM" id="MobiDB-lite"/>
    </source>
</evidence>
<sequence>MAESSPEIYATDRRRGVSRSASTSSSYSSLEDSLDSPLEEVPIDRLSVLDILDNLALTTKINQFNQNVRRTGGEIKDMALRSRDRVLRGREEDIDRMKSQLLKKIDKWEAKWEDARLVSQREKIAFVYGLSIVFLGGLILGGAPDWFHVFYSVQMVYLMPIRIYSYRKRAYQYFLADLCYFVNMLLLIWLWLLPGSRRLFLSCYCLSYGTLAWAVITWRNSLVLHSVDKTTSTFIHVLPPVVLHCIHFRLDEDYKKERFGGAADLQKLILAEGMAWASFWYIIWQTLYHIFITVKRKDKIKAGHLTSFEWLRRSYKNTAIGKFVNSLPEPLPVFAFMLIQFGYQMLTMLPCPIWYSSKYLSAMFVFTIFMIAAYNGATYYIDVFGRRFQKELNKLQNDVSKWHNSSTPPSPELSPQSSTTVGADGKSADADVSAIALSATTSGLTSNSESDSPAVGASDAGEPKKEK</sequence>
<feature type="transmembrane region" description="Helical" evidence="14">
    <location>
        <begin position="125"/>
        <end position="143"/>
    </location>
</feature>
<evidence type="ECO:0000256" key="8">
    <source>
        <dbReference type="ARBA" id="ARBA00023098"/>
    </source>
</evidence>
<keyword evidence="5" id="KW-0808">Transferase</keyword>
<evidence type="ECO:0000256" key="6">
    <source>
        <dbReference type="ARBA" id="ARBA00022692"/>
    </source>
</evidence>
<keyword evidence="16" id="KW-1185">Reference proteome</keyword>
<evidence type="ECO:0000256" key="4">
    <source>
        <dbReference type="ARBA" id="ARBA00022516"/>
    </source>
</evidence>
<feature type="transmembrane region" description="Helical" evidence="14">
    <location>
        <begin position="331"/>
        <end position="355"/>
    </location>
</feature>
<dbReference type="Proteomes" id="UP001498771">
    <property type="component" value="Unassembled WGS sequence"/>
</dbReference>
<comment type="caution">
    <text evidence="15">The sequence shown here is derived from an EMBL/GenBank/DDBJ whole genome shotgun (WGS) entry which is preliminary data.</text>
</comment>
<feature type="region of interest" description="Disordered" evidence="13">
    <location>
        <begin position="399"/>
        <end position="427"/>
    </location>
</feature>